<keyword evidence="1" id="KW-0812">Transmembrane</keyword>
<feature type="transmembrane region" description="Helical" evidence="1">
    <location>
        <begin position="208"/>
        <end position="229"/>
    </location>
</feature>
<feature type="transmembrane region" description="Helical" evidence="1">
    <location>
        <begin position="78"/>
        <end position="95"/>
    </location>
</feature>
<feature type="transmembrane region" description="Helical" evidence="1">
    <location>
        <begin position="276"/>
        <end position="300"/>
    </location>
</feature>
<protein>
    <submittedName>
        <fullName evidence="2">Uncharacterized protein</fullName>
    </submittedName>
</protein>
<comment type="caution">
    <text evidence="2">The sequence shown here is derived from an EMBL/GenBank/DDBJ whole genome shotgun (WGS) entry which is preliminary data.</text>
</comment>
<dbReference type="Proteomes" id="UP001200642">
    <property type="component" value="Unassembled WGS sequence"/>
</dbReference>
<name>A0AAE3EYK8_9FLAO</name>
<evidence type="ECO:0000256" key="1">
    <source>
        <dbReference type="SAM" id="Phobius"/>
    </source>
</evidence>
<evidence type="ECO:0000313" key="3">
    <source>
        <dbReference type="Proteomes" id="UP001200642"/>
    </source>
</evidence>
<feature type="transmembrane region" description="Helical" evidence="1">
    <location>
        <begin position="235"/>
        <end position="255"/>
    </location>
</feature>
<dbReference type="EMBL" id="JAIRBC010000042">
    <property type="protein sequence ID" value="MCG2462739.1"/>
    <property type="molecule type" value="Genomic_DNA"/>
</dbReference>
<accession>A0AAE3EYK8</accession>
<feature type="transmembrane region" description="Helical" evidence="1">
    <location>
        <begin position="174"/>
        <end position="196"/>
    </location>
</feature>
<feature type="transmembrane region" description="Helical" evidence="1">
    <location>
        <begin position="101"/>
        <end position="121"/>
    </location>
</feature>
<feature type="transmembrane region" description="Helical" evidence="1">
    <location>
        <begin position="133"/>
        <end position="154"/>
    </location>
</feature>
<evidence type="ECO:0000313" key="2">
    <source>
        <dbReference type="EMBL" id="MCG2462739.1"/>
    </source>
</evidence>
<reference evidence="2" key="1">
    <citation type="submission" date="2023-02" db="EMBL/GenBank/DDBJ databases">
        <title>Genome of Flavobacteriaceae gen. nov. sp. strain F89.</title>
        <authorList>
            <person name="Wang Y."/>
        </authorList>
    </citation>
    <scope>NUCLEOTIDE SEQUENCE</scope>
    <source>
        <strain evidence="2">F89</strain>
    </source>
</reference>
<keyword evidence="1" id="KW-1133">Transmembrane helix</keyword>
<sequence length="399" mass="45690">MISTKRHAKLALAYFLVAAILGLVLRTSYTTEIPITYRYVVHSHSHIALLGWVYMALTTLLYKLFLEGQGLEKKYRNLFLFTQFALVGMLFTFPFTGYALFSIIFSTLFLFASYWFSWLFIKYTPLALKQTNSFSCIKAALIYLVISSIGPWALGGIMTTLGPTSNWYRIAIYFYLHFQYNGWMIMALLGILFFVLERNNIALPKSTFKSVYWSINLGIILTFFLSVLFTEPSSSLYLISGLGGLLQLWALAVLFKINKELKRPWGTIFSGFEIGLLKWAAFLIAVKMILQLLTALPYFANLATTVLDFTIGYLHWTFLGVVSISLFLFLHYYKLIRIPKNFIRLYLVGFVTTEGIIFYKGIASWLRFSLFDGYFLALVMASATIPIALIYLLVFPPKN</sequence>
<gene>
    <name evidence="2" type="ORF">K8352_18395</name>
</gene>
<feature type="transmembrane region" description="Helical" evidence="1">
    <location>
        <begin position="345"/>
        <end position="368"/>
    </location>
</feature>
<feature type="transmembrane region" description="Helical" evidence="1">
    <location>
        <begin position="46"/>
        <end position="66"/>
    </location>
</feature>
<feature type="transmembrane region" description="Helical" evidence="1">
    <location>
        <begin position="312"/>
        <end position="333"/>
    </location>
</feature>
<proteinExistence type="predicted"/>
<organism evidence="2 3">
    <name type="scientific">Cerina litoralis</name>
    <dbReference type="NCBI Taxonomy" id="2874477"/>
    <lineage>
        <taxon>Bacteria</taxon>
        <taxon>Pseudomonadati</taxon>
        <taxon>Bacteroidota</taxon>
        <taxon>Flavobacteriia</taxon>
        <taxon>Flavobacteriales</taxon>
        <taxon>Flavobacteriaceae</taxon>
        <taxon>Cerina</taxon>
    </lineage>
</organism>
<dbReference type="AlphaFoldDB" id="A0AAE3EYK8"/>
<dbReference type="RefSeq" id="WP_317903875.1">
    <property type="nucleotide sequence ID" value="NZ_JAIRBC010000042.1"/>
</dbReference>
<keyword evidence="1" id="KW-0472">Membrane</keyword>
<feature type="transmembrane region" description="Helical" evidence="1">
    <location>
        <begin position="374"/>
        <end position="394"/>
    </location>
</feature>
<keyword evidence="3" id="KW-1185">Reference proteome</keyword>